<comment type="caution">
    <text evidence="2">The sequence shown here is derived from an EMBL/GenBank/DDBJ whole genome shotgun (WGS) entry which is preliminary data.</text>
</comment>
<keyword evidence="1" id="KW-0812">Transmembrane</keyword>
<name>A0A9P7KGV6_9AGAR</name>
<dbReference type="EMBL" id="JABCKI010000180">
    <property type="protein sequence ID" value="KAG5651941.1"/>
    <property type="molecule type" value="Genomic_DNA"/>
</dbReference>
<dbReference type="Proteomes" id="UP000717328">
    <property type="component" value="Unassembled WGS sequence"/>
</dbReference>
<evidence type="ECO:0000313" key="2">
    <source>
        <dbReference type="EMBL" id="KAG5651941.1"/>
    </source>
</evidence>
<gene>
    <name evidence="2" type="ORF">H0H81_006883</name>
</gene>
<evidence type="ECO:0000313" key="3">
    <source>
        <dbReference type="Proteomes" id="UP000717328"/>
    </source>
</evidence>
<dbReference type="AlphaFoldDB" id="A0A9P7KGV6"/>
<sequence length="302" mass="32168">MRTFVNKHLLTSLRQYGLPDNTSRPGGPLSTITYVSNTLSASTFRILTDQTTASYLTTSLVACNSYVNVSSDTPSLYPGNSPGTPLPVQALQYYRASSVVLTLDGYNNTAAMLPAGATSNTFLPGGIDANLLNCLNTTIGSTVLLIDPSNPLSGNAVVVIISASLATIAILAYLNCLILDRWRQKRITRTLPVCSAHALGTDKEIVTGPVARPPPAAVAQVPGVPYAPAPSSIDWCSVSTLEEHDSASLVRNARSIDGSPYSEPLSRNQIDGNTSRTSWWNWRRNKGRTAVESIELASQSSA</sequence>
<reference evidence="2" key="2">
    <citation type="submission" date="2021-10" db="EMBL/GenBank/DDBJ databases">
        <title>Phylogenomics reveals ancestral predisposition of the termite-cultivated fungus Termitomyces towards a domesticated lifestyle.</title>
        <authorList>
            <person name="Auxier B."/>
            <person name="Grum-Grzhimaylo A."/>
            <person name="Cardenas M.E."/>
            <person name="Lodge J.D."/>
            <person name="Laessoe T."/>
            <person name="Pedersen O."/>
            <person name="Smith M.E."/>
            <person name="Kuyper T.W."/>
            <person name="Franco-Molano E.A."/>
            <person name="Baroni T.J."/>
            <person name="Aanen D.K."/>
        </authorList>
    </citation>
    <scope>NUCLEOTIDE SEQUENCE</scope>
    <source>
        <strain evidence="2">D49</strain>
    </source>
</reference>
<feature type="transmembrane region" description="Helical" evidence="1">
    <location>
        <begin position="156"/>
        <end position="179"/>
    </location>
</feature>
<dbReference type="OrthoDB" id="3365917at2759"/>
<accession>A0A9P7KGV6</accession>
<organism evidence="2 3">
    <name type="scientific">Sphagnurus paluster</name>
    <dbReference type="NCBI Taxonomy" id="117069"/>
    <lineage>
        <taxon>Eukaryota</taxon>
        <taxon>Fungi</taxon>
        <taxon>Dikarya</taxon>
        <taxon>Basidiomycota</taxon>
        <taxon>Agaricomycotina</taxon>
        <taxon>Agaricomycetes</taxon>
        <taxon>Agaricomycetidae</taxon>
        <taxon>Agaricales</taxon>
        <taxon>Tricholomatineae</taxon>
        <taxon>Lyophyllaceae</taxon>
        <taxon>Sphagnurus</taxon>
    </lineage>
</organism>
<keyword evidence="3" id="KW-1185">Reference proteome</keyword>
<keyword evidence="1" id="KW-0472">Membrane</keyword>
<protein>
    <submittedName>
        <fullName evidence="2">Uncharacterized protein</fullName>
    </submittedName>
</protein>
<proteinExistence type="predicted"/>
<keyword evidence="1" id="KW-1133">Transmembrane helix</keyword>
<reference evidence="2" key="1">
    <citation type="submission" date="2021-02" db="EMBL/GenBank/DDBJ databases">
        <authorList>
            <person name="Nieuwenhuis M."/>
            <person name="Van De Peppel L.J.J."/>
        </authorList>
    </citation>
    <scope>NUCLEOTIDE SEQUENCE</scope>
    <source>
        <strain evidence="2">D49</strain>
    </source>
</reference>
<evidence type="ECO:0000256" key="1">
    <source>
        <dbReference type="SAM" id="Phobius"/>
    </source>
</evidence>